<reference evidence="1" key="1">
    <citation type="journal article" date="2014" name="Front. Microbiol.">
        <title>High frequency of phylogenetically diverse reductive dehalogenase-homologous genes in deep subseafloor sedimentary metagenomes.</title>
        <authorList>
            <person name="Kawai M."/>
            <person name="Futagami T."/>
            <person name="Toyoda A."/>
            <person name="Takaki Y."/>
            <person name="Nishi S."/>
            <person name="Hori S."/>
            <person name="Arai W."/>
            <person name="Tsubouchi T."/>
            <person name="Morono Y."/>
            <person name="Uchiyama I."/>
            <person name="Ito T."/>
            <person name="Fujiyama A."/>
            <person name="Inagaki F."/>
            <person name="Takami H."/>
        </authorList>
    </citation>
    <scope>NUCLEOTIDE SEQUENCE</scope>
    <source>
        <strain evidence="1">Expedition CK06-06</strain>
    </source>
</reference>
<dbReference type="AlphaFoldDB" id="X0UTJ5"/>
<accession>X0UTJ5</accession>
<gene>
    <name evidence="1" type="ORF">S01H1_42742</name>
</gene>
<evidence type="ECO:0000313" key="1">
    <source>
        <dbReference type="EMBL" id="GAG09174.1"/>
    </source>
</evidence>
<feature type="non-terminal residue" evidence="1">
    <location>
        <position position="1"/>
    </location>
</feature>
<protein>
    <submittedName>
        <fullName evidence="1">Uncharacterized protein</fullName>
    </submittedName>
</protein>
<proteinExistence type="predicted"/>
<sequence length="171" mass="19674">GIMNWIEKNWGRAVEIGNIRTNIHRGHSSQRILVKDHDIYGVLGEIKFSQITGLPVDERGLLQGDNGVDFICPKVGNIDVKFSNIQYLLIEEGHCRTDVIYVLAEPTKDRDDLELMGWEYGEVMYELRPSAFPKHIINHVMMDSILKKMDVLWDKMDVSTEAHASFFGRDR</sequence>
<name>X0UTJ5_9ZZZZ</name>
<dbReference type="EMBL" id="BARS01027195">
    <property type="protein sequence ID" value="GAG09174.1"/>
    <property type="molecule type" value="Genomic_DNA"/>
</dbReference>
<organism evidence="1">
    <name type="scientific">marine sediment metagenome</name>
    <dbReference type="NCBI Taxonomy" id="412755"/>
    <lineage>
        <taxon>unclassified sequences</taxon>
        <taxon>metagenomes</taxon>
        <taxon>ecological metagenomes</taxon>
    </lineage>
</organism>
<comment type="caution">
    <text evidence="1">The sequence shown here is derived from an EMBL/GenBank/DDBJ whole genome shotgun (WGS) entry which is preliminary data.</text>
</comment>